<dbReference type="PANTHER" id="PTHR30035">
    <property type="entry name" value="LIPOPROTEIN VACJ-RELATED"/>
    <property type="match status" value="1"/>
</dbReference>
<dbReference type="Proteomes" id="UP000365807">
    <property type="component" value="Unassembled WGS sequence"/>
</dbReference>
<evidence type="ECO:0000313" key="5">
    <source>
        <dbReference type="EMBL" id="EAK1509106.1"/>
    </source>
</evidence>
<evidence type="ECO:0000313" key="11">
    <source>
        <dbReference type="Proteomes" id="UP000361993"/>
    </source>
</evidence>
<gene>
    <name evidence="7" type="ORF">B9Q54_05070</name>
    <name evidence="4" type="ORF">BU953_06650</name>
    <name evidence="6" type="ORF">C6T04_01585</name>
    <name evidence="5" type="ORF">CJD00_02250</name>
    <name evidence="8" type="ORF">DSX26_04235</name>
    <name evidence="9" type="ORF">DYU70_03705</name>
</gene>
<dbReference type="Pfam" id="PF04333">
    <property type="entry name" value="MlaA"/>
    <property type="match status" value="1"/>
</dbReference>
<evidence type="ECO:0000313" key="8">
    <source>
        <dbReference type="EMBL" id="EAL6850676.1"/>
    </source>
</evidence>
<evidence type="ECO:0000313" key="10">
    <source>
        <dbReference type="Proteomes" id="UP000352088"/>
    </source>
</evidence>
<keyword evidence="2 3" id="KW-0732">Signal</keyword>
<dbReference type="STRING" id="195.ATE51_00820"/>
<evidence type="ECO:0000256" key="2">
    <source>
        <dbReference type="ARBA" id="ARBA00022729"/>
    </source>
</evidence>
<feature type="chain" id="PRO_5015044092" evidence="3">
    <location>
        <begin position="20"/>
        <end position="232"/>
    </location>
</feature>
<dbReference type="Proteomes" id="UP000352088">
    <property type="component" value="Unassembled WGS sequence"/>
</dbReference>
<reference evidence="5 11" key="1">
    <citation type="submission" date="2018-05" db="EMBL/GenBank/DDBJ databases">
        <authorList>
            <consortium name="GenomeTrakr network: Whole genome sequencing for foodborne pathogen traceback"/>
        </authorList>
    </citation>
    <scope>NUCLEOTIDE SEQUENCE [LARGE SCALE GENOMIC DNA]</scope>
    <source>
        <strain evidence="5 11">NC_C6016</strain>
    </source>
</reference>
<dbReference type="InterPro" id="IPR007428">
    <property type="entry name" value="MlaA"/>
</dbReference>
<dbReference type="PANTHER" id="PTHR30035:SF3">
    <property type="entry name" value="INTERMEMBRANE PHOSPHOLIPID TRANSPORT SYSTEM LIPOPROTEIN MLAA"/>
    <property type="match status" value="1"/>
</dbReference>
<dbReference type="KEGG" id="ccof:VC76_06875"/>
<evidence type="ECO:0000313" key="6">
    <source>
        <dbReference type="EMBL" id="EAK4357622.1"/>
    </source>
</evidence>
<dbReference type="PRINTS" id="PR01805">
    <property type="entry name" value="VACJLIPOPROT"/>
</dbReference>
<dbReference type="GeneID" id="66543660"/>
<protein>
    <submittedName>
        <fullName evidence="8">VacJ family lipoprotein</fullName>
    </submittedName>
</protein>
<dbReference type="RefSeq" id="WP_002777810.1">
    <property type="nucleotide sequence ID" value="NZ_AANHVQ020000012.1"/>
</dbReference>
<evidence type="ECO:0000313" key="12">
    <source>
        <dbReference type="Proteomes" id="UP000365807"/>
    </source>
</evidence>
<evidence type="ECO:0000313" key="9">
    <source>
        <dbReference type="EMBL" id="EAL9204263.1"/>
    </source>
</evidence>
<dbReference type="EMBL" id="AACQHW010000003">
    <property type="protein sequence ID" value="EAL6850676.1"/>
    <property type="molecule type" value="Genomic_DNA"/>
</dbReference>
<dbReference type="Proteomes" id="UP000557830">
    <property type="component" value="Unassembled WGS sequence"/>
</dbReference>
<evidence type="ECO:0000313" key="14">
    <source>
        <dbReference type="Proteomes" id="UP000411403"/>
    </source>
</evidence>
<dbReference type="KEGG" id="ccoo:ATE51_00820"/>
<evidence type="ECO:0000256" key="3">
    <source>
        <dbReference type="SAM" id="SignalP"/>
    </source>
</evidence>
<comment type="similarity">
    <text evidence="1">Belongs to the MlaA family.</text>
</comment>
<evidence type="ECO:0000313" key="15">
    <source>
        <dbReference type="Proteomes" id="UP000557830"/>
    </source>
</evidence>
<dbReference type="GO" id="GO:0016020">
    <property type="term" value="C:membrane"/>
    <property type="evidence" value="ECO:0007669"/>
    <property type="project" value="InterPro"/>
</dbReference>
<dbReference type="Proteomes" id="UP000411403">
    <property type="component" value="Unassembled WGS sequence"/>
</dbReference>
<reference evidence="8 10" key="2">
    <citation type="submission" date="2018-07" db="EMBL/GenBank/DDBJ databases">
        <authorList>
            <consortium name="NARMS: The National Antimicrobial Resistance Monitoring System"/>
        </authorList>
    </citation>
    <scope>NUCLEOTIDE SEQUENCE [LARGE SCALE GENOMIC DNA]</scope>
    <source>
        <strain evidence="9 14">CVM N17C171</strain>
        <strain evidence="8 10">CVM N17C548</strain>
        <strain evidence="6 12">FSIS11807978</strain>
        <strain evidence="4 15">FSIS1609200</strain>
        <strain evidence="7 13">FSIS1711007</strain>
    </source>
</reference>
<name>A0A0Q2I2M6_CAMCO</name>
<dbReference type="Proteomes" id="UP000409545">
    <property type="component" value="Unassembled WGS sequence"/>
</dbReference>
<dbReference type="EMBL" id="AABUYW010000011">
    <property type="protein sequence ID" value="EAJ1077286.1"/>
    <property type="molecule type" value="Genomic_DNA"/>
</dbReference>
<evidence type="ECO:0000313" key="7">
    <source>
        <dbReference type="EMBL" id="EAK5103635.1"/>
    </source>
</evidence>
<proteinExistence type="inferred from homology"/>
<dbReference type="OrthoDB" id="9785326at2"/>
<keyword evidence="8" id="KW-0449">Lipoprotein</keyword>
<dbReference type="EMBL" id="AACDUL010000003">
    <property type="protein sequence ID" value="EAK1509106.1"/>
    <property type="molecule type" value="Genomic_DNA"/>
</dbReference>
<dbReference type="EMBL" id="AACSIE010000003">
    <property type="protein sequence ID" value="EAL9204263.1"/>
    <property type="molecule type" value="Genomic_DNA"/>
</dbReference>
<organism evidence="8 10">
    <name type="scientific">Campylobacter coli</name>
    <dbReference type="NCBI Taxonomy" id="195"/>
    <lineage>
        <taxon>Bacteria</taxon>
        <taxon>Pseudomonadati</taxon>
        <taxon>Campylobacterota</taxon>
        <taxon>Epsilonproteobacteria</taxon>
        <taxon>Campylobacterales</taxon>
        <taxon>Campylobacteraceae</taxon>
        <taxon>Campylobacter</taxon>
    </lineage>
</organism>
<dbReference type="AlphaFoldDB" id="A0A0Q2I2M6"/>
<dbReference type="GO" id="GO:0120010">
    <property type="term" value="P:intermembrane phospholipid transfer"/>
    <property type="evidence" value="ECO:0007669"/>
    <property type="project" value="TreeGrafter"/>
</dbReference>
<sequence>MKLKLISCILLFSTIFAFANELDLNDFEEEYQSYKVNDPLYGYNKAMTSFNVALYDYSLRPILKGYNAITPEFIRTGVRNFFDNLFAPLRFVGNVLQFKFEEAGEEFKRFSANTIMGFGGIMDPASKMGLKKHPADLGTVLAHWGVGSGFHIVLPILGPSNLRDTLTLPATWYASPTAYIDPTWASIAISAYGFGNELSFRLDEIDEIYYNTPNLYPFIRDAYEQRRNELSK</sequence>
<comment type="caution">
    <text evidence="8">The sequence shown here is derived from an EMBL/GenBank/DDBJ whole genome shotgun (WGS) entry which is preliminary data.</text>
</comment>
<evidence type="ECO:0000313" key="13">
    <source>
        <dbReference type="Proteomes" id="UP000409545"/>
    </source>
</evidence>
<dbReference type="EMBL" id="AACGFG010000002">
    <property type="protein sequence ID" value="EAK4357622.1"/>
    <property type="molecule type" value="Genomic_DNA"/>
</dbReference>
<dbReference type="EMBL" id="AACGUZ010000007">
    <property type="protein sequence ID" value="EAK5103635.1"/>
    <property type="molecule type" value="Genomic_DNA"/>
</dbReference>
<evidence type="ECO:0000256" key="1">
    <source>
        <dbReference type="ARBA" id="ARBA00010634"/>
    </source>
</evidence>
<accession>A0A0Q2I2M6</accession>
<feature type="signal peptide" evidence="3">
    <location>
        <begin position="1"/>
        <end position="19"/>
    </location>
</feature>
<evidence type="ECO:0000313" key="4">
    <source>
        <dbReference type="EMBL" id="EAJ1077286.1"/>
    </source>
</evidence>
<dbReference type="Proteomes" id="UP000361993">
    <property type="component" value="Unassembled WGS sequence"/>
</dbReference>